<dbReference type="PATRIC" id="fig|1028800.3.peg.3294"/>
<accession>A0A068ST00</accession>
<name>A0A068ST00_NEOGA</name>
<evidence type="ECO:0000313" key="1">
    <source>
        <dbReference type="EMBL" id="CDN49407.1"/>
    </source>
</evidence>
<keyword evidence="2" id="KW-1185">Reference proteome</keyword>
<dbReference type="Proteomes" id="UP000028181">
    <property type="component" value="Chromosome I"/>
</dbReference>
<evidence type="ECO:0000313" key="2">
    <source>
        <dbReference type="Proteomes" id="UP000028181"/>
    </source>
</evidence>
<reference evidence="2" key="1">
    <citation type="journal article" date="2014" name="BMC Genomics">
        <title>Genome sequencing of two Neorhizobium galegae strains reveals a noeT gene responsible for the unusual acetylation of the nodulation factors.</title>
        <authorList>
            <person name="Osterman J."/>
            <person name="Marsh J."/>
            <person name="Laine P.K."/>
            <person name="Zeng Z."/>
            <person name="Alatalo E."/>
            <person name="Sullivan J.T."/>
            <person name="Young J.P."/>
            <person name="Thomas-Oates J."/>
            <person name="Paulin L."/>
            <person name="Lindstrom K."/>
        </authorList>
    </citation>
    <scope>NUCLEOTIDE SEQUENCE [LARGE SCALE GENOMIC DNA]</scope>
    <source>
        <strain evidence="2">HAMBI 540</strain>
    </source>
</reference>
<organism evidence="1 2">
    <name type="scientific">Neorhizobium galegae bv. orientalis str. HAMBI 540</name>
    <dbReference type="NCBI Taxonomy" id="1028800"/>
    <lineage>
        <taxon>Bacteria</taxon>
        <taxon>Pseudomonadati</taxon>
        <taxon>Pseudomonadota</taxon>
        <taxon>Alphaproteobacteria</taxon>
        <taxon>Hyphomicrobiales</taxon>
        <taxon>Rhizobiaceae</taxon>
        <taxon>Rhizobium/Agrobacterium group</taxon>
        <taxon>Neorhizobium</taxon>
    </lineage>
</organism>
<sequence length="38" mass="4112">MSAEIDGIRPSAIDTELYESLTEVKAFRHLVGTDTGST</sequence>
<dbReference type="HOGENOM" id="CLU_3330611_0_0_5"/>
<proteinExistence type="predicted"/>
<dbReference type="EMBL" id="HG938353">
    <property type="protein sequence ID" value="CDN49407.1"/>
    <property type="molecule type" value="Genomic_DNA"/>
</dbReference>
<dbReference type="KEGG" id="ngg:RG540_CH32430"/>
<protein>
    <submittedName>
        <fullName evidence="1">Uncharacterized protein</fullName>
    </submittedName>
</protein>
<dbReference type="AlphaFoldDB" id="A0A068ST00"/>
<gene>
    <name evidence="1" type="ORF">RG540_CH32430</name>
</gene>